<dbReference type="AlphaFoldDB" id="A0A6A4G375"/>
<dbReference type="PANTHER" id="PTHR43543">
    <property type="entry name" value="MALONIC SEMIALDEHYDE REDUCTASE RUTE-RELATED"/>
    <property type="match status" value="1"/>
</dbReference>
<organism evidence="2 3">
    <name type="scientific">Phytophthora rubi</name>
    <dbReference type="NCBI Taxonomy" id="129364"/>
    <lineage>
        <taxon>Eukaryota</taxon>
        <taxon>Sar</taxon>
        <taxon>Stramenopiles</taxon>
        <taxon>Oomycota</taxon>
        <taxon>Peronosporomycetes</taxon>
        <taxon>Peronosporales</taxon>
        <taxon>Peronosporaceae</taxon>
        <taxon>Phytophthora</taxon>
    </lineage>
</organism>
<evidence type="ECO:0000259" key="1">
    <source>
        <dbReference type="Pfam" id="PF00881"/>
    </source>
</evidence>
<dbReference type="GO" id="GO:0016491">
    <property type="term" value="F:oxidoreductase activity"/>
    <property type="evidence" value="ECO:0007669"/>
    <property type="project" value="InterPro"/>
</dbReference>
<protein>
    <recommendedName>
        <fullName evidence="1">Nitroreductase domain-containing protein</fullName>
    </recommendedName>
</protein>
<accession>A0A6A4G375</accession>
<feature type="domain" description="Nitroreductase" evidence="1">
    <location>
        <begin position="16"/>
        <end position="129"/>
    </location>
</feature>
<dbReference type="Proteomes" id="UP000434957">
    <property type="component" value="Unassembled WGS sequence"/>
</dbReference>
<dbReference type="Pfam" id="PF00881">
    <property type="entry name" value="Nitroreductase"/>
    <property type="match status" value="1"/>
</dbReference>
<sequence length="142" mass="15185">MGYLSCRNTLKISLPYAPTGFNTQAYVCIVLRSTEDLEKLAGAMMDSNAGKVKGTLVVVVLAADFEPCKNVPRMQQLNRDNSAPDAFTTFAAATFLYAAQAHDLATCPMDGLDLAKVKEVLDISDLYSLGAAGVVSLVVFDL</sequence>
<dbReference type="InterPro" id="IPR050461">
    <property type="entry name" value="Nitroreductase_HadB/RutE"/>
</dbReference>
<reference evidence="2 3" key="1">
    <citation type="submission" date="2018-08" db="EMBL/GenBank/DDBJ databases">
        <title>Genomic investigation of the strawberry pathogen Phytophthora fragariae indicates pathogenicity is determined by transcriptional variation in three key races.</title>
        <authorList>
            <person name="Adams T.M."/>
            <person name="Armitage A.D."/>
            <person name="Sobczyk M.K."/>
            <person name="Bates H.J."/>
            <person name="Dunwell J.M."/>
            <person name="Nellist C.F."/>
            <person name="Harrison R.J."/>
        </authorList>
    </citation>
    <scope>NUCLEOTIDE SEQUENCE [LARGE SCALE GENOMIC DNA]</scope>
    <source>
        <strain evidence="2 3">SCRP333</strain>
    </source>
</reference>
<keyword evidence="3" id="KW-1185">Reference proteome</keyword>
<evidence type="ECO:0000313" key="2">
    <source>
        <dbReference type="EMBL" id="KAE9357952.1"/>
    </source>
</evidence>
<dbReference type="Gene3D" id="3.40.109.10">
    <property type="entry name" value="NADH Oxidase"/>
    <property type="match status" value="2"/>
</dbReference>
<dbReference type="SUPFAM" id="SSF55469">
    <property type="entry name" value="FMN-dependent nitroreductase-like"/>
    <property type="match status" value="1"/>
</dbReference>
<gene>
    <name evidence="2" type="ORF">PR003_g1537</name>
</gene>
<dbReference type="EMBL" id="QXFT01000043">
    <property type="protein sequence ID" value="KAE9357952.1"/>
    <property type="molecule type" value="Genomic_DNA"/>
</dbReference>
<dbReference type="InterPro" id="IPR000415">
    <property type="entry name" value="Nitroreductase-like"/>
</dbReference>
<name>A0A6A4G375_9STRA</name>
<evidence type="ECO:0000313" key="3">
    <source>
        <dbReference type="Proteomes" id="UP000434957"/>
    </source>
</evidence>
<comment type="caution">
    <text evidence="2">The sequence shown here is derived from an EMBL/GenBank/DDBJ whole genome shotgun (WGS) entry which is preliminary data.</text>
</comment>
<dbReference type="PANTHER" id="PTHR43543:SF1">
    <property type="entry name" value="MALONIC SEMIALDEHYDE REDUCTASE RUTE-RELATED"/>
    <property type="match status" value="1"/>
</dbReference>
<proteinExistence type="predicted"/>
<dbReference type="InterPro" id="IPR029479">
    <property type="entry name" value="Nitroreductase"/>
</dbReference>